<reference evidence="1 2" key="1">
    <citation type="submission" date="2021-03" db="EMBL/GenBank/DDBJ databases">
        <title>Genomic Encyclopedia of Type Strains, Phase IV (KMG-IV): sequencing the most valuable type-strain genomes for metagenomic binning, comparative biology and taxonomic classification.</title>
        <authorList>
            <person name="Goeker M."/>
        </authorList>
    </citation>
    <scope>NUCLEOTIDE SEQUENCE [LARGE SCALE GENOMIC DNA]</scope>
    <source>
        <strain evidence="1 2">DSM 24738</strain>
    </source>
</reference>
<comment type="caution">
    <text evidence="1">The sequence shown here is derived from an EMBL/GenBank/DDBJ whole genome shotgun (WGS) entry which is preliminary data.</text>
</comment>
<name>A0ABS4GYR1_9BACL</name>
<keyword evidence="2" id="KW-1185">Reference proteome</keyword>
<dbReference type="EMBL" id="JAGGKT010000036">
    <property type="protein sequence ID" value="MBP1935020.1"/>
    <property type="molecule type" value="Genomic_DNA"/>
</dbReference>
<sequence length="56" mass="6650">MKAIVKLNDGSIHEINYQELIARSILFNVEEALLFYEGEGYEDDWVDEIKEIRIIY</sequence>
<proteinExistence type="predicted"/>
<organism evidence="1 2">
    <name type="scientific">Ammoniphilus resinae</name>
    <dbReference type="NCBI Taxonomy" id="861532"/>
    <lineage>
        <taxon>Bacteria</taxon>
        <taxon>Bacillati</taxon>
        <taxon>Bacillota</taxon>
        <taxon>Bacilli</taxon>
        <taxon>Bacillales</taxon>
        <taxon>Paenibacillaceae</taxon>
        <taxon>Aneurinibacillus group</taxon>
        <taxon>Ammoniphilus</taxon>
    </lineage>
</organism>
<dbReference type="RefSeq" id="WP_209812983.1">
    <property type="nucleotide sequence ID" value="NZ_JAGGKT010000036.1"/>
</dbReference>
<evidence type="ECO:0000313" key="2">
    <source>
        <dbReference type="Proteomes" id="UP001519343"/>
    </source>
</evidence>
<dbReference type="Proteomes" id="UP001519343">
    <property type="component" value="Unassembled WGS sequence"/>
</dbReference>
<protein>
    <submittedName>
        <fullName evidence="1">Uncharacterized protein</fullName>
    </submittedName>
</protein>
<accession>A0ABS4GYR1</accession>
<gene>
    <name evidence="1" type="ORF">J2Z37_005040</name>
</gene>
<evidence type="ECO:0000313" key="1">
    <source>
        <dbReference type="EMBL" id="MBP1935020.1"/>
    </source>
</evidence>